<dbReference type="OrthoDB" id="9760188at2"/>
<dbReference type="EMBL" id="ONZF01000003">
    <property type="protein sequence ID" value="SPJ23840.1"/>
    <property type="molecule type" value="Genomic_DNA"/>
</dbReference>
<evidence type="ECO:0000256" key="2">
    <source>
        <dbReference type="ARBA" id="ARBA00007145"/>
    </source>
</evidence>
<dbReference type="SUPFAM" id="SSF52402">
    <property type="entry name" value="Adenine nucleotide alpha hydrolases-like"/>
    <property type="match status" value="1"/>
</dbReference>
<dbReference type="AlphaFoldDB" id="A0A2R8BUM0"/>
<accession>A0A2R8BUM0</accession>
<dbReference type="InterPro" id="IPR014729">
    <property type="entry name" value="Rossmann-like_a/b/a_fold"/>
</dbReference>
<dbReference type="InterPro" id="IPR036526">
    <property type="entry name" value="C-N_Hydrolase_sf"/>
</dbReference>
<keyword evidence="4 7" id="KW-0547">Nucleotide-binding</keyword>
<keyword evidence="10" id="KW-1185">Reference proteome</keyword>
<keyword evidence="3 7" id="KW-0436">Ligase</keyword>
<dbReference type="SUPFAM" id="SSF56317">
    <property type="entry name" value="Carbon-nitrogen hydrolase"/>
    <property type="match status" value="1"/>
</dbReference>
<evidence type="ECO:0000313" key="10">
    <source>
        <dbReference type="Proteomes" id="UP000244912"/>
    </source>
</evidence>
<evidence type="ECO:0000256" key="5">
    <source>
        <dbReference type="ARBA" id="ARBA00022840"/>
    </source>
</evidence>
<dbReference type="PROSITE" id="PS50263">
    <property type="entry name" value="CN_HYDROLASE"/>
    <property type="match status" value="1"/>
</dbReference>
<dbReference type="GO" id="GO:0003952">
    <property type="term" value="F:NAD+ synthase (glutamine-hydrolyzing) activity"/>
    <property type="evidence" value="ECO:0007669"/>
    <property type="project" value="UniProtKB-UniRule"/>
</dbReference>
<dbReference type="InterPro" id="IPR003694">
    <property type="entry name" value="NAD_synthase"/>
</dbReference>
<dbReference type="RefSeq" id="WP_108893697.1">
    <property type="nucleotide sequence ID" value="NZ_ONZF01000003.1"/>
</dbReference>
<dbReference type="Pfam" id="PF00795">
    <property type="entry name" value="CN_hydrolase"/>
    <property type="match status" value="1"/>
</dbReference>
<dbReference type="InterPro" id="IPR003010">
    <property type="entry name" value="C-N_Hydrolase"/>
</dbReference>
<proteinExistence type="inferred from homology"/>
<dbReference type="GO" id="GO:0005737">
    <property type="term" value="C:cytoplasm"/>
    <property type="evidence" value="ECO:0007669"/>
    <property type="project" value="InterPro"/>
</dbReference>
<feature type="domain" description="CN hydrolase" evidence="8">
    <location>
        <begin position="5"/>
        <end position="245"/>
    </location>
</feature>
<organism evidence="9 10">
    <name type="scientific">Palleronia abyssalis</name>
    <dbReference type="NCBI Taxonomy" id="1501240"/>
    <lineage>
        <taxon>Bacteria</taxon>
        <taxon>Pseudomonadati</taxon>
        <taxon>Pseudomonadota</taxon>
        <taxon>Alphaproteobacteria</taxon>
        <taxon>Rhodobacterales</taxon>
        <taxon>Roseobacteraceae</taxon>
        <taxon>Palleronia</taxon>
    </lineage>
</organism>
<reference evidence="9 10" key="1">
    <citation type="submission" date="2018-03" db="EMBL/GenBank/DDBJ databases">
        <authorList>
            <person name="Keele B.F."/>
        </authorList>
    </citation>
    <scope>NUCLEOTIDE SEQUENCE [LARGE SCALE GENOMIC DNA]</scope>
    <source>
        <strain evidence="9 10">CECT 8504</strain>
    </source>
</reference>
<name>A0A2R8BUM0_9RHOB</name>
<dbReference type="InterPro" id="IPR022310">
    <property type="entry name" value="NAD/GMP_synthase"/>
</dbReference>
<dbReference type="Gene3D" id="3.60.110.10">
    <property type="entry name" value="Carbon-nitrogen hydrolase"/>
    <property type="match status" value="1"/>
</dbReference>
<evidence type="ECO:0000313" key="9">
    <source>
        <dbReference type="EMBL" id="SPJ23840.1"/>
    </source>
</evidence>
<dbReference type="EC" id="6.3.5.1" evidence="7"/>
<comment type="pathway">
    <text evidence="1 7">Cofactor biosynthesis; NAD(+) biosynthesis; NAD(+) from deamido-NAD(+) (L-Gln route): step 1/1.</text>
</comment>
<keyword evidence="5 7" id="KW-0067">ATP-binding</keyword>
<evidence type="ECO:0000256" key="6">
    <source>
        <dbReference type="ARBA" id="ARBA00023027"/>
    </source>
</evidence>
<dbReference type="UniPathway" id="UPA00253">
    <property type="reaction ID" value="UER00334"/>
</dbReference>
<sequence length="539" mass="56388">MTDRFRATLAQLGPAPGDLAGNAAQAMTAWTAAREAGSDMLALPELFLTGPDLGDLVRDQAFMDAVHDTVADLAQRTSQGPALLIGAPCRARGTLHAAYWVCQGGAITARVLKHTVAKDGAYDHAGLFDAAPIPGPVSVGPVRIGVLLGEDAHAPDVAEAQAESGAEILLAPTAAPFHRGGHDRRLTHAVARVVETGLPLIHLNGLGGDGRTTCDGTSFILNRGGALAHQMGFCDPGLRHVDFARDGAGWTASTGDRPPLPPQVEQEYRILVDALTHRCHVTGAGTAIVDPTGGTDSALTAIIAVDALGPDNVHCVMMGEGGPTRPSRDAARDLAHDLGARIDQIALDAVAGALAEALHPLLRDHEDRTAFPARLRDLALAALAETTGALPLVAVNKTDMALGAMPHGANPGRYNPVGDVFSSRVEQLCQWRVGTHRNWMRAPANITIPSGVFRASGPPSTEGLPPDVLDEILGHLIERDADLADLAARGHDPDTLVRITRLLHKVEAGTAGFPPGPRLSSRALGDRRYPAGQAWLAES</sequence>
<dbReference type="CDD" id="cd07570">
    <property type="entry name" value="GAT_Gln-NAD-synth"/>
    <property type="match status" value="1"/>
</dbReference>
<evidence type="ECO:0000256" key="4">
    <source>
        <dbReference type="ARBA" id="ARBA00022741"/>
    </source>
</evidence>
<evidence type="ECO:0000256" key="7">
    <source>
        <dbReference type="PIRNR" id="PIRNR006630"/>
    </source>
</evidence>
<evidence type="ECO:0000256" key="1">
    <source>
        <dbReference type="ARBA" id="ARBA00005188"/>
    </source>
</evidence>
<dbReference type="GO" id="GO:0009435">
    <property type="term" value="P:NAD+ biosynthetic process"/>
    <property type="evidence" value="ECO:0007669"/>
    <property type="project" value="UniProtKB-UniRule"/>
</dbReference>
<dbReference type="Gene3D" id="3.40.50.620">
    <property type="entry name" value="HUPs"/>
    <property type="match status" value="1"/>
</dbReference>
<comment type="catalytic activity">
    <reaction evidence="7">
        <text>deamido-NAD(+) + L-glutamine + ATP + H2O = L-glutamate + AMP + diphosphate + NAD(+) + H(+)</text>
        <dbReference type="Rhea" id="RHEA:24384"/>
        <dbReference type="ChEBI" id="CHEBI:15377"/>
        <dbReference type="ChEBI" id="CHEBI:15378"/>
        <dbReference type="ChEBI" id="CHEBI:29985"/>
        <dbReference type="ChEBI" id="CHEBI:30616"/>
        <dbReference type="ChEBI" id="CHEBI:33019"/>
        <dbReference type="ChEBI" id="CHEBI:57540"/>
        <dbReference type="ChEBI" id="CHEBI:58359"/>
        <dbReference type="ChEBI" id="CHEBI:58437"/>
        <dbReference type="ChEBI" id="CHEBI:456215"/>
        <dbReference type="EC" id="6.3.5.1"/>
    </reaction>
</comment>
<dbReference type="Proteomes" id="UP000244912">
    <property type="component" value="Unassembled WGS sequence"/>
</dbReference>
<keyword evidence="6 7" id="KW-0520">NAD</keyword>
<dbReference type="PIRSF" id="PIRSF006630">
    <property type="entry name" value="NADS_GAT"/>
    <property type="match status" value="1"/>
</dbReference>
<dbReference type="InterPro" id="IPR014445">
    <property type="entry name" value="Gln-dep_NAD_synthase"/>
</dbReference>
<evidence type="ECO:0000256" key="3">
    <source>
        <dbReference type="ARBA" id="ARBA00022598"/>
    </source>
</evidence>
<dbReference type="GO" id="GO:0005524">
    <property type="term" value="F:ATP binding"/>
    <property type="evidence" value="ECO:0007669"/>
    <property type="project" value="UniProtKB-UniRule"/>
</dbReference>
<dbReference type="GO" id="GO:0004359">
    <property type="term" value="F:glutaminase activity"/>
    <property type="evidence" value="ECO:0007669"/>
    <property type="project" value="InterPro"/>
</dbReference>
<gene>
    <name evidence="9" type="primary">nadE_1</name>
    <name evidence="9" type="ORF">PAA8504_01658</name>
</gene>
<dbReference type="PANTHER" id="PTHR23090:SF9">
    <property type="entry name" value="GLUTAMINE-DEPENDENT NAD(+) SYNTHETASE"/>
    <property type="match status" value="1"/>
</dbReference>
<protein>
    <recommendedName>
        <fullName evidence="7">Glutamine-dependent NAD(+) synthetase</fullName>
        <ecNumber evidence="7">6.3.5.1</ecNumber>
    </recommendedName>
    <alternativeName>
        <fullName evidence="7">NAD(+) synthase [glutamine-hydrolyzing]</fullName>
    </alternativeName>
</protein>
<dbReference type="Pfam" id="PF02540">
    <property type="entry name" value="NAD_synthase"/>
    <property type="match status" value="1"/>
</dbReference>
<dbReference type="PANTHER" id="PTHR23090">
    <property type="entry name" value="NH 3 /GLUTAMINE-DEPENDENT NAD + SYNTHETASE"/>
    <property type="match status" value="1"/>
</dbReference>
<evidence type="ECO:0000259" key="8">
    <source>
        <dbReference type="PROSITE" id="PS50263"/>
    </source>
</evidence>
<comment type="similarity">
    <text evidence="2 7">In the C-terminal section; belongs to the NAD synthetase family.</text>
</comment>